<reference evidence="1" key="1">
    <citation type="submission" date="2023-10" db="EMBL/GenBank/DDBJ databases">
        <authorList>
            <person name="Rodriguez Cubillos JULIANA M."/>
            <person name="De Vega J."/>
        </authorList>
    </citation>
    <scope>NUCLEOTIDE SEQUENCE</scope>
</reference>
<keyword evidence="2" id="KW-1185">Reference proteome</keyword>
<sequence length="84" mass="9204">MSKTLVFISAITLVLSLFLVTYNDSESKNNMIDSTHICNFDSDCHSLPCGPVATGRCIEYGCECVFNVQILAPCIYNVTSCQLS</sequence>
<evidence type="ECO:0000313" key="1">
    <source>
        <dbReference type="EMBL" id="CAJ2654246.1"/>
    </source>
</evidence>
<protein>
    <submittedName>
        <fullName evidence="1">Uncharacterized protein</fullName>
    </submittedName>
</protein>
<proteinExistence type="predicted"/>
<gene>
    <name evidence="1" type="ORF">MILVUS5_LOCUS21431</name>
</gene>
<accession>A0ACB0KCM6</accession>
<evidence type="ECO:0000313" key="2">
    <source>
        <dbReference type="Proteomes" id="UP001177021"/>
    </source>
</evidence>
<dbReference type="Proteomes" id="UP001177021">
    <property type="component" value="Unassembled WGS sequence"/>
</dbReference>
<dbReference type="EMBL" id="CASHSV030000206">
    <property type="protein sequence ID" value="CAJ2654246.1"/>
    <property type="molecule type" value="Genomic_DNA"/>
</dbReference>
<organism evidence="1 2">
    <name type="scientific">Trifolium pratense</name>
    <name type="common">Red clover</name>
    <dbReference type="NCBI Taxonomy" id="57577"/>
    <lineage>
        <taxon>Eukaryota</taxon>
        <taxon>Viridiplantae</taxon>
        <taxon>Streptophyta</taxon>
        <taxon>Embryophyta</taxon>
        <taxon>Tracheophyta</taxon>
        <taxon>Spermatophyta</taxon>
        <taxon>Magnoliopsida</taxon>
        <taxon>eudicotyledons</taxon>
        <taxon>Gunneridae</taxon>
        <taxon>Pentapetalae</taxon>
        <taxon>rosids</taxon>
        <taxon>fabids</taxon>
        <taxon>Fabales</taxon>
        <taxon>Fabaceae</taxon>
        <taxon>Papilionoideae</taxon>
        <taxon>50 kb inversion clade</taxon>
        <taxon>NPAAA clade</taxon>
        <taxon>Hologalegina</taxon>
        <taxon>IRL clade</taxon>
        <taxon>Trifolieae</taxon>
        <taxon>Trifolium</taxon>
    </lineage>
</organism>
<name>A0ACB0KCM6_TRIPR</name>
<comment type="caution">
    <text evidence="1">The sequence shown here is derived from an EMBL/GenBank/DDBJ whole genome shotgun (WGS) entry which is preliminary data.</text>
</comment>